<dbReference type="InterPro" id="IPR001845">
    <property type="entry name" value="HTH_ArsR_DNA-bd_dom"/>
</dbReference>
<dbReference type="InterPro" id="IPR051011">
    <property type="entry name" value="Metal_resp_trans_reg"/>
</dbReference>
<evidence type="ECO:0000256" key="3">
    <source>
        <dbReference type="ARBA" id="ARBA00023163"/>
    </source>
</evidence>
<dbReference type="Pfam" id="PF12840">
    <property type="entry name" value="HTH_20"/>
    <property type="match status" value="1"/>
</dbReference>
<keyword evidence="6" id="KW-1185">Reference proteome</keyword>
<dbReference type="SUPFAM" id="SSF46785">
    <property type="entry name" value="Winged helix' DNA-binding domain"/>
    <property type="match status" value="1"/>
</dbReference>
<evidence type="ECO:0000256" key="1">
    <source>
        <dbReference type="ARBA" id="ARBA00023015"/>
    </source>
</evidence>
<evidence type="ECO:0000313" key="6">
    <source>
        <dbReference type="Proteomes" id="UP001237194"/>
    </source>
</evidence>
<dbReference type="RefSeq" id="WP_283901346.1">
    <property type="nucleotide sequence ID" value="NZ_JARWAF010000023.1"/>
</dbReference>
<keyword evidence="3" id="KW-0804">Transcription</keyword>
<protein>
    <submittedName>
        <fullName evidence="5">Helix-turn-helix domain-containing protein</fullName>
    </submittedName>
</protein>
<dbReference type="InterPro" id="IPR036388">
    <property type="entry name" value="WH-like_DNA-bd_sf"/>
</dbReference>
<feature type="domain" description="HTH arsR-type" evidence="4">
    <location>
        <begin position="167"/>
        <end position="242"/>
    </location>
</feature>
<organism evidence="5 6">
    <name type="scientific">Streptomyces pakalii</name>
    <dbReference type="NCBI Taxonomy" id="3036494"/>
    <lineage>
        <taxon>Bacteria</taxon>
        <taxon>Bacillati</taxon>
        <taxon>Actinomycetota</taxon>
        <taxon>Actinomycetes</taxon>
        <taxon>Kitasatosporales</taxon>
        <taxon>Streptomycetaceae</taxon>
        <taxon>Streptomyces</taxon>
    </lineage>
</organism>
<gene>
    <name evidence="5" type="ORF">P5W92_33945</name>
</gene>
<reference evidence="5 6" key="1">
    <citation type="submission" date="2023-04" db="EMBL/GenBank/DDBJ databases">
        <title>A novel species of the genus Streptomyces: Streptomyces pakalii sp. nov. isolated from a Mexican soil jungle.</title>
        <authorList>
            <person name="Chavez-Hernandez M.A."/>
            <person name="Ortiz-Alvarez J."/>
            <person name="Villa-Tanaca L."/>
            <person name="Hernandez-Rodriguez C."/>
        </authorList>
    </citation>
    <scope>NUCLEOTIDE SEQUENCE [LARGE SCALE GENOMIC DNA]</scope>
    <source>
        <strain evidence="5 6">ENCB-J15</strain>
    </source>
</reference>
<dbReference type="InterPro" id="IPR036390">
    <property type="entry name" value="WH_DNA-bd_sf"/>
</dbReference>
<evidence type="ECO:0000256" key="2">
    <source>
        <dbReference type="ARBA" id="ARBA00023125"/>
    </source>
</evidence>
<comment type="caution">
    <text evidence="5">The sequence shown here is derived from an EMBL/GenBank/DDBJ whole genome shotgun (WGS) entry which is preliminary data.</text>
</comment>
<proteinExistence type="predicted"/>
<evidence type="ECO:0000259" key="4">
    <source>
        <dbReference type="SMART" id="SM00418"/>
    </source>
</evidence>
<dbReference type="EMBL" id="JARWAF010000023">
    <property type="protein sequence ID" value="MDJ1645374.1"/>
    <property type="molecule type" value="Genomic_DNA"/>
</dbReference>
<dbReference type="SMART" id="SM00418">
    <property type="entry name" value="HTH_ARSR"/>
    <property type="match status" value="1"/>
</dbReference>
<keyword evidence="2" id="KW-0238">DNA-binding</keyword>
<keyword evidence="1" id="KW-0805">Transcription regulation</keyword>
<sequence>MATAEADTVRVQFGAFLNGGSARRRSCSWLREDQLRAVDDRVSAGIETFGAELPQRLASEMHLLWSTVFARRWATFTTAFEQFIDCHSGVVAREGLAGALSALHTTLAWRDNALEIASHHQGKVEGSHPITLIPTLHLGRVGLHAPYHTDAAQIAVPLNLTSTAAPRIAPVLGDTRLRLLQDLDQPRTTTELAALHYLSPSTISFHLSRLLAAGLVQKHRDGRLVRYHRTTKARQLLCTTDQTG</sequence>
<dbReference type="InterPro" id="IPR011991">
    <property type="entry name" value="ArsR-like_HTH"/>
</dbReference>
<dbReference type="PANTHER" id="PTHR43132:SF8">
    <property type="entry name" value="HTH-TYPE TRANSCRIPTIONAL REGULATOR KMTR"/>
    <property type="match status" value="1"/>
</dbReference>
<dbReference type="CDD" id="cd00090">
    <property type="entry name" value="HTH_ARSR"/>
    <property type="match status" value="1"/>
</dbReference>
<dbReference type="Proteomes" id="UP001237194">
    <property type="component" value="Unassembled WGS sequence"/>
</dbReference>
<accession>A0ABT7DHR2</accession>
<name>A0ABT7DHR2_9ACTN</name>
<dbReference type="PANTHER" id="PTHR43132">
    <property type="entry name" value="ARSENICAL RESISTANCE OPERON REPRESSOR ARSR-RELATED"/>
    <property type="match status" value="1"/>
</dbReference>
<evidence type="ECO:0000313" key="5">
    <source>
        <dbReference type="EMBL" id="MDJ1645374.1"/>
    </source>
</evidence>
<dbReference type="Gene3D" id="1.10.10.10">
    <property type="entry name" value="Winged helix-like DNA-binding domain superfamily/Winged helix DNA-binding domain"/>
    <property type="match status" value="1"/>
</dbReference>